<feature type="domain" description="Adenylate kinase active site lid" evidence="4">
    <location>
        <begin position="131"/>
        <end position="166"/>
    </location>
</feature>
<keyword evidence="1" id="KW-0808">Transferase</keyword>
<evidence type="ECO:0000256" key="2">
    <source>
        <dbReference type="ARBA" id="ARBA00022741"/>
    </source>
</evidence>
<dbReference type="CDD" id="cd01428">
    <property type="entry name" value="ADK"/>
    <property type="match status" value="1"/>
</dbReference>
<dbReference type="NCBIfam" id="NF001381">
    <property type="entry name" value="PRK00279.1-3"/>
    <property type="match status" value="1"/>
</dbReference>
<dbReference type="PRINTS" id="PR00094">
    <property type="entry name" value="ADENYLTKNASE"/>
</dbReference>
<feature type="non-terminal residue" evidence="5">
    <location>
        <position position="1"/>
    </location>
</feature>
<dbReference type="EMBL" id="UINC01177323">
    <property type="protein sequence ID" value="SVD84896.1"/>
    <property type="molecule type" value="Genomic_DNA"/>
</dbReference>
<evidence type="ECO:0000256" key="1">
    <source>
        <dbReference type="ARBA" id="ARBA00022679"/>
    </source>
</evidence>
<evidence type="ECO:0000256" key="3">
    <source>
        <dbReference type="ARBA" id="ARBA00022777"/>
    </source>
</evidence>
<dbReference type="InterPro" id="IPR033690">
    <property type="entry name" value="Adenylat_kinase_CS"/>
</dbReference>
<dbReference type="Gene3D" id="3.40.50.300">
    <property type="entry name" value="P-loop containing nucleotide triphosphate hydrolases"/>
    <property type="match status" value="1"/>
</dbReference>
<accession>A0A382YNK6</accession>
<name>A0A382YNK6_9ZZZZ</name>
<keyword evidence="2" id="KW-0547">Nucleotide-binding</keyword>
<organism evidence="5">
    <name type="scientific">marine metagenome</name>
    <dbReference type="NCBI Taxonomy" id="408172"/>
    <lineage>
        <taxon>unclassified sequences</taxon>
        <taxon>metagenomes</taxon>
        <taxon>ecological metagenomes</taxon>
    </lineage>
</organism>
<dbReference type="GO" id="GO:0005524">
    <property type="term" value="F:ATP binding"/>
    <property type="evidence" value="ECO:0007669"/>
    <property type="project" value="InterPro"/>
</dbReference>
<evidence type="ECO:0000259" key="4">
    <source>
        <dbReference type="Pfam" id="PF05191"/>
    </source>
</evidence>
<dbReference type="PROSITE" id="PS00113">
    <property type="entry name" value="ADENYLATE_KINASE"/>
    <property type="match status" value="1"/>
</dbReference>
<dbReference type="FunFam" id="3.40.50.300:FF:000106">
    <property type="entry name" value="Adenylate kinase mitochondrial"/>
    <property type="match status" value="1"/>
</dbReference>
<dbReference type="PANTHER" id="PTHR23359">
    <property type="entry name" value="NUCLEOTIDE KINASE"/>
    <property type="match status" value="1"/>
</dbReference>
<proteinExistence type="inferred from homology"/>
<evidence type="ECO:0000313" key="5">
    <source>
        <dbReference type="EMBL" id="SVD84896.1"/>
    </source>
</evidence>
<dbReference type="NCBIfam" id="TIGR01351">
    <property type="entry name" value="adk"/>
    <property type="match status" value="1"/>
</dbReference>
<dbReference type="GO" id="GO:0004017">
    <property type="term" value="F:AMP kinase activity"/>
    <property type="evidence" value="ECO:0007669"/>
    <property type="project" value="InterPro"/>
</dbReference>
<gene>
    <name evidence="5" type="ORF">METZ01_LOCUS437750</name>
</gene>
<dbReference type="InterPro" id="IPR000850">
    <property type="entry name" value="Adenylat/UMP-CMP_kin"/>
</dbReference>
<dbReference type="Pfam" id="PF00406">
    <property type="entry name" value="ADK"/>
    <property type="match status" value="1"/>
</dbReference>
<dbReference type="NCBIfam" id="NF001380">
    <property type="entry name" value="PRK00279.1-2"/>
    <property type="match status" value="1"/>
</dbReference>
<dbReference type="AlphaFoldDB" id="A0A382YNK6"/>
<reference evidence="5" key="1">
    <citation type="submission" date="2018-05" db="EMBL/GenBank/DDBJ databases">
        <authorList>
            <person name="Lanie J.A."/>
            <person name="Ng W.-L."/>
            <person name="Kazmierczak K.M."/>
            <person name="Andrzejewski T.M."/>
            <person name="Davidsen T.M."/>
            <person name="Wayne K.J."/>
            <person name="Tettelin H."/>
            <person name="Glass J.I."/>
            <person name="Rusch D."/>
            <person name="Podicherti R."/>
            <person name="Tsui H.-C.T."/>
            <person name="Winkler M.E."/>
        </authorList>
    </citation>
    <scope>NUCLEOTIDE SEQUENCE</scope>
</reference>
<protein>
    <recommendedName>
        <fullName evidence="4">Adenylate kinase active site lid domain-containing protein</fullName>
    </recommendedName>
</protein>
<dbReference type="InterPro" id="IPR007862">
    <property type="entry name" value="Adenylate_kinase_lid-dom"/>
</dbReference>
<dbReference type="HAMAP" id="MF_00235">
    <property type="entry name" value="Adenylate_kinase_Adk"/>
    <property type="match status" value="1"/>
</dbReference>
<sequence length="225" mass="24806">VVFGDRHVLILLGPPGAGKGTQAKVIEAELSLPHISTGDMLRNAIAQKTSLGIEAKKAVDAGQLVTDEIVNGIVGERIEEIDCKYGFVLDGYPRNVSQAAAFNMNLGVRDKLWVIEIRIEIQRLIMRLTARRTCEQCGEIYNLESRPPREDGMCDKCGGELLHRSDDKEDIIRDRMETYRAETEPLAEYYRGEGVYLQIDGTASIDGLTQEIMSVVRGAVGAQGV</sequence>
<dbReference type="InterPro" id="IPR006259">
    <property type="entry name" value="Adenyl_kin_sub"/>
</dbReference>
<dbReference type="InterPro" id="IPR027417">
    <property type="entry name" value="P-loop_NTPase"/>
</dbReference>
<keyword evidence="3" id="KW-0418">Kinase</keyword>
<dbReference type="Pfam" id="PF05191">
    <property type="entry name" value="ADK_lid"/>
    <property type="match status" value="1"/>
</dbReference>
<dbReference type="SUPFAM" id="SSF52540">
    <property type="entry name" value="P-loop containing nucleoside triphosphate hydrolases"/>
    <property type="match status" value="1"/>
</dbReference>